<feature type="compositionally biased region" description="Low complexity" evidence="1">
    <location>
        <begin position="102"/>
        <end position="111"/>
    </location>
</feature>
<dbReference type="PANTHER" id="PTHR33065">
    <property type="entry name" value="OS07G0486400 PROTEIN"/>
    <property type="match status" value="1"/>
</dbReference>
<dbReference type="Pfam" id="PF20241">
    <property type="entry name" value="DUF6598"/>
    <property type="match status" value="2"/>
</dbReference>
<comment type="caution">
    <text evidence="3">The sequence shown here is derived from an EMBL/GenBank/DDBJ whole genome shotgun (WGS) entry which is preliminary data.</text>
</comment>
<feature type="domain" description="DUF6598" evidence="2">
    <location>
        <begin position="251"/>
        <end position="370"/>
    </location>
</feature>
<dbReference type="PANTHER" id="PTHR33065:SF187">
    <property type="entry name" value="DUF6598 DOMAIN-CONTAINING PROTEIN"/>
    <property type="match status" value="1"/>
</dbReference>
<reference evidence="3" key="1">
    <citation type="journal article" date="2018" name="DNA Res.">
        <title>Multiple hybrid de novo genome assembly of finger millet, an orphan allotetraploid crop.</title>
        <authorList>
            <person name="Hatakeyama M."/>
            <person name="Aluri S."/>
            <person name="Balachadran M.T."/>
            <person name="Sivarajan S.R."/>
            <person name="Patrignani A."/>
            <person name="Gruter S."/>
            <person name="Poveda L."/>
            <person name="Shimizu-Inatsugi R."/>
            <person name="Baeten J."/>
            <person name="Francoijs K.J."/>
            <person name="Nataraja K.N."/>
            <person name="Reddy Y.A.N."/>
            <person name="Phadnis S."/>
            <person name="Ravikumar R.L."/>
            <person name="Schlapbach R."/>
            <person name="Sreeman S.M."/>
            <person name="Shimizu K.K."/>
        </authorList>
    </citation>
    <scope>NUCLEOTIDE SEQUENCE</scope>
</reference>
<feature type="region of interest" description="Disordered" evidence="1">
    <location>
        <begin position="102"/>
        <end position="127"/>
    </location>
</feature>
<feature type="compositionally biased region" description="Polar residues" evidence="1">
    <location>
        <begin position="112"/>
        <end position="121"/>
    </location>
</feature>
<accession>A0AAV5DWF9</accession>
<dbReference type="EMBL" id="BQKI01000071">
    <property type="protein sequence ID" value="GJN15328.1"/>
    <property type="molecule type" value="Genomic_DNA"/>
</dbReference>
<evidence type="ECO:0000313" key="3">
    <source>
        <dbReference type="EMBL" id="GJN15328.1"/>
    </source>
</evidence>
<dbReference type="AlphaFoldDB" id="A0AAV5DWF9"/>
<proteinExistence type="predicted"/>
<keyword evidence="4" id="KW-1185">Reference proteome</keyword>
<evidence type="ECO:0000313" key="4">
    <source>
        <dbReference type="Proteomes" id="UP001054889"/>
    </source>
</evidence>
<name>A0AAV5DWF9_ELECO</name>
<protein>
    <recommendedName>
        <fullName evidence="2">DUF6598 domain-containing protein</fullName>
    </recommendedName>
</protein>
<organism evidence="3 4">
    <name type="scientific">Eleusine coracana subsp. coracana</name>
    <dbReference type="NCBI Taxonomy" id="191504"/>
    <lineage>
        <taxon>Eukaryota</taxon>
        <taxon>Viridiplantae</taxon>
        <taxon>Streptophyta</taxon>
        <taxon>Embryophyta</taxon>
        <taxon>Tracheophyta</taxon>
        <taxon>Spermatophyta</taxon>
        <taxon>Magnoliopsida</taxon>
        <taxon>Liliopsida</taxon>
        <taxon>Poales</taxon>
        <taxon>Poaceae</taxon>
        <taxon>PACMAD clade</taxon>
        <taxon>Chloridoideae</taxon>
        <taxon>Cynodonteae</taxon>
        <taxon>Eleusininae</taxon>
        <taxon>Eleusine</taxon>
    </lineage>
</organism>
<sequence>MYASFAVLDSWVLDCGCKMWSGNFECAMEVESCMDGLPLPEPECVQKPKRKWGPDIELTWEQKAVRVLDICREQLARTCPEEGCNVVPTSFFDLAKEFRSSSAVPKSSGGSNKTFDSSTDDAGSRPIKVPELTDDEKILALHLVRCNEVTDYDPKFGWDTCTRFCRFNIAFFDLDEESKVGLGPPFNKLTPRDLRSLESSINVISLKIIESDLGYPINVFGTVIARDEVDYKCVYLFKRDREDSQLVNSSIRCDDGTGDRTLNKGEIEFNTARYQETTISKLFSSWYSTLELVFARVFCALEATLTVTVLKGPPDFCGTITAWTTGNKDDHIILFNNEASSTREGGCFALSRVVSVPFDEHLVLCFSVGCNQIELTLEQGQPHQSGNTD</sequence>
<dbReference type="InterPro" id="IPR046533">
    <property type="entry name" value="DUF6598"/>
</dbReference>
<gene>
    <name evidence="3" type="primary">gb02229</name>
    <name evidence="3" type="ORF">PR202_gb02229</name>
</gene>
<feature type="domain" description="DUF6598" evidence="2">
    <location>
        <begin position="201"/>
        <end position="250"/>
    </location>
</feature>
<evidence type="ECO:0000256" key="1">
    <source>
        <dbReference type="SAM" id="MobiDB-lite"/>
    </source>
</evidence>
<reference evidence="3" key="2">
    <citation type="submission" date="2021-12" db="EMBL/GenBank/DDBJ databases">
        <title>Resequencing data analysis of finger millet.</title>
        <authorList>
            <person name="Hatakeyama M."/>
            <person name="Aluri S."/>
            <person name="Balachadran M.T."/>
            <person name="Sivarajan S.R."/>
            <person name="Poveda L."/>
            <person name="Shimizu-Inatsugi R."/>
            <person name="Schlapbach R."/>
            <person name="Sreeman S.M."/>
            <person name="Shimizu K.K."/>
        </authorList>
    </citation>
    <scope>NUCLEOTIDE SEQUENCE</scope>
</reference>
<evidence type="ECO:0000259" key="2">
    <source>
        <dbReference type="Pfam" id="PF20241"/>
    </source>
</evidence>
<dbReference type="Proteomes" id="UP001054889">
    <property type="component" value="Unassembled WGS sequence"/>
</dbReference>